<dbReference type="Gene3D" id="3.30.420.10">
    <property type="entry name" value="Ribonuclease H-like superfamily/Ribonuclease H"/>
    <property type="match status" value="1"/>
</dbReference>
<dbReference type="EMBL" id="JAWRVI010000071">
    <property type="protein sequence ID" value="KAK4081851.1"/>
    <property type="molecule type" value="Genomic_DNA"/>
</dbReference>
<sequence>MADRVDNELLELMMDAQRVHDQAAAGQYVDYEVEHTSSRDSDTAVGSMAASAKGQQGQQQQQQQNEAEGSGEESNSSSDGWLKSWKVTSPLRRRNAFRGVSRWRKALDLDAATIRQSEFCGTVTVQRSLDAVPFAQSNSNSRRAADPLAFWTDVCAEGYRLRPAGYAVSYRGVDGGKWKYNVVRTEGKKKEHLETLAIRSALQTALEEVGEATSAARQAPSLVRVFSDSTPVLRRLCRMQGPLFLTMSMEAEEVIEATRDILNLAWSLKGRGVRLELHWVPRGKVDGSRLADNKARYTDEEVVTGQA</sequence>
<evidence type="ECO:0000313" key="2">
    <source>
        <dbReference type="EMBL" id="KAK4081851.1"/>
    </source>
</evidence>
<feature type="compositionally biased region" description="Low complexity" evidence="1">
    <location>
        <begin position="49"/>
        <end position="78"/>
    </location>
</feature>
<evidence type="ECO:0008006" key="4">
    <source>
        <dbReference type="Google" id="ProtNLM"/>
    </source>
</evidence>
<gene>
    <name evidence="2" type="ORF">Purlil1_11538</name>
</gene>
<accession>A0ABR0BJB4</accession>
<comment type="caution">
    <text evidence="2">The sequence shown here is derived from an EMBL/GenBank/DDBJ whole genome shotgun (WGS) entry which is preliminary data.</text>
</comment>
<protein>
    <recommendedName>
        <fullName evidence="4">RNase H type-1 domain-containing protein</fullName>
    </recommendedName>
</protein>
<evidence type="ECO:0000256" key="1">
    <source>
        <dbReference type="SAM" id="MobiDB-lite"/>
    </source>
</evidence>
<dbReference type="InterPro" id="IPR036397">
    <property type="entry name" value="RNaseH_sf"/>
</dbReference>
<name>A0ABR0BJB4_PURLI</name>
<feature type="region of interest" description="Disordered" evidence="1">
    <location>
        <begin position="34"/>
        <end position="82"/>
    </location>
</feature>
<proteinExistence type="predicted"/>
<organism evidence="2 3">
    <name type="scientific">Purpureocillium lilacinum</name>
    <name type="common">Paecilomyces lilacinus</name>
    <dbReference type="NCBI Taxonomy" id="33203"/>
    <lineage>
        <taxon>Eukaryota</taxon>
        <taxon>Fungi</taxon>
        <taxon>Dikarya</taxon>
        <taxon>Ascomycota</taxon>
        <taxon>Pezizomycotina</taxon>
        <taxon>Sordariomycetes</taxon>
        <taxon>Hypocreomycetidae</taxon>
        <taxon>Hypocreales</taxon>
        <taxon>Ophiocordycipitaceae</taxon>
        <taxon>Purpureocillium</taxon>
    </lineage>
</organism>
<dbReference type="Proteomes" id="UP001287286">
    <property type="component" value="Unassembled WGS sequence"/>
</dbReference>
<evidence type="ECO:0000313" key="3">
    <source>
        <dbReference type="Proteomes" id="UP001287286"/>
    </source>
</evidence>
<reference evidence="2 3" key="1">
    <citation type="journal article" date="2024" name="Microbiol. Resour. Announc.">
        <title>Genome annotations for the ascomycete fungi Trichoderma harzianum, Trichoderma aggressivum, and Purpureocillium lilacinum.</title>
        <authorList>
            <person name="Beijen E.P.W."/>
            <person name="Ohm R.A."/>
        </authorList>
    </citation>
    <scope>NUCLEOTIDE SEQUENCE [LARGE SCALE GENOMIC DNA]</scope>
    <source>
        <strain evidence="2 3">CBS 150709</strain>
    </source>
</reference>
<keyword evidence="3" id="KW-1185">Reference proteome</keyword>